<evidence type="ECO:0000313" key="9">
    <source>
        <dbReference type="Proteomes" id="UP000051291"/>
    </source>
</evidence>
<feature type="binding site" evidence="5">
    <location>
        <position position="144"/>
    </location>
    <ligand>
        <name>S-adenosyl-L-methionine</name>
        <dbReference type="ChEBI" id="CHEBI:59789"/>
    </ligand>
</feature>
<comment type="similarity">
    <text evidence="5">Belongs to the protein N5-glutamine methyltransferase family. PrmC subfamily.</text>
</comment>
<dbReference type="InterPro" id="IPR004556">
    <property type="entry name" value="HemK-like"/>
</dbReference>
<dbReference type="InterPro" id="IPR040758">
    <property type="entry name" value="PrmC_N"/>
</dbReference>
<reference evidence="8 9" key="1">
    <citation type="journal article" date="2015" name="Genome Announc.">
        <title>Expanding the biotechnology potential of lactobacilli through comparative genomics of 213 strains and associated genera.</title>
        <authorList>
            <person name="Sun Z."/>
            <person name="Harris H.M."/>
            <person name="McCann A."/>
            <person name="Guo C."/>
            <person name="Argimon S."/>
            <person name="Zhang W."/>
            <person name="Yang X."/>
            <person name="Jeffery I.B."/>
            <person name="Cooney J.C."/>
            <person name="Kagawa T.F."/>
            <person name="Liu W."/>
            <person name="Song Y."/>
            <person name="Salvetti E."/>
            <person name="Wrobel A."/>
            <person name="Rasinkangas P."/>
            <person name="Parkhill J."/>
            <person name="Rea M.C."/>
            <person name="O'Sullivan O."/>
            <person name="Ritari J."/>
            <person name="Douillard F.P."/>
            <person name="Paul Ross R."/>
            <person name="Yang R."/>
            <person name="Briner A.E."/>
            <person name="Felis G.E."/>
            <person name="de Vos W.M."/>
            <person name="Barrangou R."/>
            <person name="Klaenhammer T.R."/>
            <person name="Caufield P.W."/>
            <person name="Cui Y."/>
            <person name="Zhang H."/>
            <person name="O'Toole P.W."/>
        </authorList>
    </citation>
    <scope>NUCLEOTIDE SEQUENCE [LARGE SCALE GENOMIC DNA]</scope>
    <source>
        <strain evidence="8 9">DSM 20653</strain>
    </source>
</reference>
<dbReference type="NCBIfam" id="TIGR00536">
    <property type="entry name" value="hemK_fam"/>
    <property type="match status" value="1"/>
</dbReference>
<dbReference type="Pfam" id="PF05175">
    <property type="entry name" value="MTS"/>
    <property type="match status" value="1"/>
</dbReference>
<feature type="binding site" evidence="5">
    <location>
        <begin position="121"/>
        <end position="125"/>
    </location>
    <ligand>
        <name>S-adenosyl-L-methionine</name>
        <dbReference type="ChEBI" id="CHEBI:59789"/>
    </ligand>
</feature>
<keyword evidence="3 5" id="KW-0949">S-adenosyl-L-methionine</keyword>
<name>A0A0R1ZDT8_9LACO</name>
<dbReference type="RefSeq" id="WP_057906526.1">
    <property type="nucleotide sequence ID" value="NZ_AYYZ01000019.1"/>
</dbReference>
<dbReference type="PANTHER" id="PTHR18895">
    <property type="entry name" value="HEMK METHYLTRANSFERASE"/>
    <property type="match status" value="1"/>
</dbReference>
<comment type="catalytic activity">
    <reaction evidence="4 5">
        <text>L-glutaminyl-[peptide chain release factor] + S-adenosyl-L-methionine = N(5)-methyl-L-glutaminyl-[peptide chain release factor] + S-adenosyl-L-homocysteine + H(+)</text>
        <dbReference type="Rhea" id="RHEA:42896"/>
        <dbReference type="Rhea" id="RHEA-COMP:10271"/>
        <dbReference type="Rhea" id="RHEA-COMP:10272"/>
        <dbReference type="ChEBI" id="CHEBI:15378"/>
        <dbReference type="ChEBI" id="CHEBI:30011"/>
        <dbReference type="ChEBI" id="CHEBI:57856"/>
        <dbReference type="ChEBI" id="CHEBI:59789"/>
        <dbReference type="ChEBI" id="CHEBI:61891"/>
        <dbReference type="EC" id="2.1.1.297"/>
    </reaction>
</comment>
<accession>A0A0R1ZDT8</accession>
<sequence>MNNAVNYFKARQWAFSFIETHGLEADAADLLLCDQMGWSEAQLLMHFRDPMPVEEWQQYQTNVQKFVDGWPAQYLTGKAFFYGLQLKVTKDTLIPRPETEELVDWILADYDKQPIKLLDVGTGTGAIGLALKSERPNWDVTLSDISTDALAVAQQNATALNESVKFVQSDLLNEVDGKYDVIVSNPPYIAEDERKYMDRSVLEYEPELALFAPHHGLAIYQRIAVECTSYLKPHARMYFEIGFHQGQAVKQIFEKQFPEANVEVRQDINHHDRMVRVKL</sequence>
<dbReference type="Gene3D" id="3.40.50.150">
    <property type="entry name" value="Vaccinia Virus protein VP39"/>
    <property type="match status" value="1"/>
</dbReference>
<dbReference type="EMBL" id="AYYZ01000019">
    <property type="protein sequence ID" value="KRM52527.1"/>
    <property type="molecule type" value="Genomic_DNA"/>
</dbReference>
<dbReference type="STRING" id="1423820.FC64_GL000484"/>
<evidence type="ECO:0000256" key="3">
    <source>
        <dbReference type="ARBA" id="ARBA00022691"/>
    </source>
</evidence>
<comment type="function">
    <text evidence="5">Methylates the class 1 translation termination release factors RF1/PrfA and RF2/PrfB on the glutamine residue of the universally conserved GGQ motif.</text>
</comment>
<feature type="binding site" evidence="5">
    <location>
        <position position="185"/>
    </location>
    <ligand>
        <name>S-adenosyl-L-methionine</name>
        <dbReference type="ChEBI" id="CHEBI:59789"/>
    </ligand>
</feature>
<comment type="caution">
    <text evidence="5">Lacks conserved residue(s) required for the propagation of feature annotation.</text>
</comment>
<dbReference type="PANTHER" id="PTHR18895:SF74">
    <property type="entry name" value="MTRF1L RELEASE FACTOR GLUTAMINE METHYLTRANSFERASE"/>
    <property type="match status" value="1"/>
</dbReference>
<dbReference type="CDD" id="cd02440">
    <property type="entry name" value="AdoMet_MTases"/>
    <property type="match status" value="1"/>
</dbReference>
<dbReference type="EC" id="2.1.1.297" evidence="5"/>
<dbReference type="AlphaFoldDB" id="A0A0R1ZDT8"/>
<evidence type="ECO:0000256" key="4">
    <source>
        <dbReference type="ARBA" id="ARBA00048391"/>
    </source>
</evidence>
<evidence type="ECO:0000256" key="1">
    <source>
        <dbReference type="ARBA" id="ARBA00022603"/>
    </source>
</evidence>
<dbReference type="Proteomes" id="UP000051291">
    <property type="component" value="Unassembled WGS sequence"/>
</dbReference>
<dbReference type="GO" id="GO:0102559">
    <property type="term" value="F:peptide chain release factor N(5)-glutamine methyltransferase activity"/>
    <property type="evidence" value="ECO:0007669"/>
    <property type="project" value="UniProtKB-EC"/>
</dbReference>
<comment type="caution">
    <text evidence="8">The sequence shown here is derived from an EMBL/GenBank/DDBJ whole genome shotgun (WGS) entry which is preliminary data.</text>
</comment>
<keyword evidence="2 5" id="KW-0808">Transferase</keyword>
<proteinExistence type="inferred from homology"/>
<dbReference type="NCBIfam" id="TIGR03534">
    <property type="entry name" value="RF_mod_PrmC"/>
    <property type="match status" value="1"/>
</dbReference>
<evidence type="ECO:0000313" key="8">
    <source>
        <dbReference type="EMBL" id="KRM52527.1"/>
    </source>
</evidence>
<gene>
    <name evidence="5" type="primary">prmC</name>
    <name evidence="8" type="ORF">FC64_GL000484</name>
</gene>
<feature type="domain" description="Release factor glutamine methyltransferase N-terminal" evidence="7">
    <location>
        <begin position="10"/>
        <end position="77"/>
    </location>
</feature>
<dbReference type="Pfam" id="PF17827">
    <property type="entry name" value="PrmC_N"/>
    <property type="match status" value="1"/>
</dbReference>
<evidence type="ECO:0000256" key="2">
    <source>
        <dbReference type="ARBA" id="ARBA00022679"/>
    </source>
</evidence>
<dbReference type="GO" id="GO:0032259">
    <property type="term" value="P:methylation"/>
    <property type="evidence" value="ECO:0007669"/>
    <property type="project" value="UniProtKB-KW"/>
</dbReference>
<dbReference type="SUPFAM" id="SSF53335">
    <property type="entry name" value="S-adenosyl-L-methionine-dependent methyltransferases"/>
    <property type="match status" value="1"/>
</dbReference>
<dbReference type="InterPro" id="IPR019874">
    <property type="entry name" value="RF_methyltr_PrmC"/>
</dbReference>
<evidence type="ECO:0000259" key="7">
    <source>
        <dbReference type="Pfam" id="PF17827"/>
    </source>
</evidence>
<dbReference type="HAMAP" id="MF_02126">
    <property type="entry name" value="RF_methyltr_PrmC"/>
    <property type="match status" value="1"/>
</dbReference>
<feature type="binding site" evidence="5">
    <location>
        <begin position="185"/>
        <end position="188"/>
    </location>
    <ligand>
        <name>substrate</name>
    </ligand>
</feature>
<evidence type="ECO:0000259" key="6">
    <source>
        <dbReference type="Pfam" id="PF05175"/>
    </source>
</evidence>
<dbReference type="InterPro" id="IPR007848">
    <property type="entry name" value="Small_mtfrase_dom"/>
</dbReference>
<dbReference type="Gene3D" id="1.10.8.10">
    <property type="entry name" value="DNA helicase RuvA subunit, C-terminal domain"/>
    <property type="match status" value="1"/>
</dbReference>
<dbReference type="InterPro" id="IPR002052">
    <property type="entry name" value="DNA_methylase_N6_adenine_CS"/>
</dbReference>
<dbReference type="InterPro" id="IPR029063">
    <property type="entry name" value="SAM-dependent_MTases_sf"/>
</dbReference>
<evidence type="ECO:0000256" key="5">
    <source>
        <dbReference type="HAMAP-Rule" id="MF_02126"/>
    </source>
</evidence>
<organism evidence="8 9">
    <name type="scientific">Ligilactobacillus araffinosus DSM 20653</name>
    <dbReference type="NCBI Taxonomy" id="1423820"/>
    <lineage>
        <taxon>Bacteria</taxon>
        <taxon>Bacillati</taxon>
        <taxon>Bacillota</taxon>
        <taxon>Bacilli</taxon>
        <taxon>Lactobacillales</taxon>
        <taxon>Lactobacillaceae</taxon>
        <taxon>Ligilactobacillus</taxon>
    </lineage>
</organism>
<keyword evidence="9" id="KW-1185">Reference proteome</keyword>
<dbReference type="InterPro" id="IPR050320">
    <property type="entry name" value="N5-glutamine_MTase"/>
</dbReference>
<dbReference type="PATRIC" id="fig|1423820.4.peg.487"/>
<protein>
    <recommendedName>
        <fullName evidence="5">Release factor glutamine methyltransferase</fullName>
        <shortName evidence="5">RF MTase</shortName>
        <ecNumber evidence="5">2.1.1.297</ecNumber>
    </recommendedName>
    <alternativeName>
        <fullName evidence="5">N5-glutamine methyltransferase PrmC</fullName>
    </alternativeName>
    <alternativeName>
        <fullName evidence="5">Protein-(glutamine-N5) MTase PrmC</fullName>
    </alternativeName>
    <alternativeName>
        <fullName evidence="5">Protein-glutamine N-methyltransferase PrmC</fullName>
    </alternativeName>
</protein>
<feature type="domain" description="Methyltransferase small" evidence="6">
    <location>
        <begin position="116"/>
        <end position="194"/>
    </location>
</feature>
<dbReference type="GO" id="GO:0003676">
    <property type="term" value="F:nucleic acid binding"/>
    <property type="evidence" value="ECO:0007669"/>
    <property type="project" value="InterPro"/>
</dbReference>
<keyword evidence="1 5" id="KW-0489">Methyltransferase</keyword>
<dbReference type="PROSITE" id="PS00092">
    <property type="entry name" value="N6_MTASE"/>
    <property type="match status" value="1"/>
</dbReference>